<dbReference type="GO" id="GO:0016773">
    <property type="term" value="F:phosphotransferase activity, alcohol group as acceptor"/>
    <property type="evidence" value="ECO:0007669"/>
    <property type="project" value="InterPro"/>
</dbReference>
<dbReference type="EMBL" id="CP007155">
    <property type="protein sequence ID" value="AHH94339.1"/>
    <property type="molecule type" value="Genomic_DNA"/>
</dbReference>
<dbReference type="PATRIC" id="fig|1449976.3.peg.970"/>
<accession>W5W7Z0</accession>
<keyword evidence="2" id="KW-1185">Reference proteome</keyword>
<dbReference type="HOGENOM" id="CLU_061172_2_1_11"/>
<gene>
    <name evidence="1" type="ORF">KALB_966</name>
</gene>
<dbReference type="KEGG" id="kal:KALB_966"/>
<dbReference type="OrthoDB" id="3638028at2"/>
<reference evidence="1 2" key="1">
    <citation type="journal article" date="2014" name="BMC Genomics">
        <title>Complete genome sequence of producer of the glycopeptide antibiotic Aculeximycin Kutzneria albida DSM 43870T, a representative of minor genus of Pseudonocardiaceae.</title>
        <authorList>
            <person name="Rebets Y."/>
            <person name="Tokovenko B."/>
            <person name="Lushchyk I."/>
            <person name="Ruckert C."/>
            <person name="Zaburannyi N."/>
            <person name="Bechthold A."/>
            <person name="Kalinowski J."/>
            <person name="Luzhetskyy A."/>
        </authorList>
    </citation>
    <scope>NUCLEOTIDE SEQUENCE [LARGE SCALE GENOMIC DNA]</scope>
    <source>
        <strain evidence="1">DSM 43870</strain>
    </source>
</reference>
<dbReference type="RefSeq" id="WP_025354588.1">
    <property type="nucleotide sequence ID" value="NZ_CP007155.1"/>
</dbReference>
<dbReference type="GO" id="GO:0019748">
    <property type="term" value="P:secondary metabolic process"/>
    <property type="evidence" value="ECO:0007669"/>
    <property type="project" value="InterPro"/>
</dbReference>
<dbReference type="STRING" id="1449976.KALB_966"/>
<evidence type="ECO:0000313" key="1">
    <source>
        <dbReference type="EMBL" id="AHH94339.1"/>
    </source>
</evidence>
<dbReference type="Proteomes" id="UP000019225">
    <property type="component" value="Chromosome"/>
</dbReference>
<sequence>MIEIPEEFASSLVRWEGEPARQWLSRVPELFAKYLEVWDLRPDGAPMHGAVGLVLPVRGADESPAVLKLSLPSPETEHEWLTLSTWDGRGAVRLLDHGAGDSALLLERLDADRSLEDIELDEAVRIAGELLRRQAVPAPPEIRTLAGLAERWAEEFAAETRIPRRLLDAGIEVCTQLGPVSRRLIVNQDLHFENVLAGEREPWLVIDPKAVAGDPEFGLTPLLWNQFDGPGVGRRLAALVDAAGLDLDLARAWTLVSALENWTWALDTEGEQEMADMVEVIAHTVC</sequence>
<dbReference type="eggNOG" id="COG3570">
    <property type="taxonomic scope" value="Bacteria"/>
</dbReference>
<proteinExistence type="predicted"/>
<evidence type="ECO:0008006" key="3">
    <source>
        <dbReference type="Google" id="ProtNLM"/>
    </source>
</evidence>
<protein>
    <recommendedName>
        <fullName evidence="3">Streptomycin 6-kinase</fullName>
    </recommendedName>
</protein>
<dbReference type="InterPro" id="IPR006748">
    <property type="entry name" value="NH2Glyco/OHUrea_AB-resist_kin"/>
</dbReference>
<dbReference type="Pfam" id="PF04655">
    <property type="entry name" value="APH_6_hur"/>
    <property type="match status" value="1"/>
</dbReference>
<dbReference type="AlphaFoldDB" id="W5W7Z0"/>
<organism evidence="1 2">
    <name type="scientific">Kutzneria albida DSM 43870</name>
    <dbReference type="NCBI Taxonomy" id="1449976"/>
    <lineage>
        <taxon>Bacteria</taxon>
        <taxon>Bacillati</taxon>
        <taxon>Actinomycetota</taxon>
        <taxon>Actinomycetes</taxon>
        <taxon>Pseudonocardiales</taxon>
        <taxon>Pseudonocardiaceae</taxon>
        <taxon>Kutzneria</taxon>
    </lineage>
</organism>
<evidence type="ECO:0000313" key="2">
    <source>
        <dbReference type="Proteomes" id="UP000019225"/>
    </source>
</evidence>
<dbReference type="InterPro" id="IPR011009">
    <property type="entry name" value="Kinase-like_dom_sf"/>
</dbReference>
<name>W5W7Z0_9PSEU</name>
<dbReference type="SUPFAM" id="SSF56112">
    <property type="entry name" value="Protein kinase-like (PK-like)"/>
    <property type="match status" value="1"/>
</dbReference>